<dbReference type="RefSeq" id="WP_092891200.1">
    <property type="nucleotide sequence ID" value="NZ_CP061498.1"/>
</dbReference>
<evidence type="ECO:0000313" key="2">
    <source>
        <dbReference type="EMBL" id="SDX50091.1"/>
    </source>
</evidence>
<evidence type="ECO:0000256" key="1">
    <source>
        <dbReference type="SAM" id="MobiDB-lite"/>
    </source>
</evidence>
<keyword evidence="3" id="KW-1185">Reference proteome</keyword>
<organism evidence="2 3">
    <name type="scientific">Roseicitreum antarcticum</name>
    <dbReference type="NCBI Taxonomy" id="564137"/>
    <lineage>
        <taxon>Bacteria</taxon>
        <taxon>Pseudomonadati</taxon>
        <taxon>Pseudomonadota</taxon>
        <taxon>Alphaproteobacteria</taxon>
        <taxon>Rhodobacterales</taxon>
        <taxon>Paracoccaceae</taxon>
        <taxon>Roseicitreum</taxon>
    </lineage>
</organism>
<dbReference type="AlphaFoldDB" id="A0A1H3C7L2"/>
<dbReference type="STRING" id="564137.SAMN04488238_10956"/>
<dbReference type="OrthoDB" id="8478628at2"/>
<evidence type="ECO:0000313" key="3">
    <source>
        <dbReference type="Proteomes" id="UP000198539"/>
    </source>
</evidence>
<protein>
    <recommendedName>
        <fullName evidence="4">PAS domain-containing protein</fullName>
    </recommendedName>
</protein>
<reference evidence="2 3" key="1">
    <citation type="submission" date="2016-10" db="EMBL/GenBank/DDBJ databases">
        <authorList>
            <person name="de Groot N.N."/>
        </authorList>
    </citation>
    <scope>NUCLEOTIDE SEQUENCE [LARGE SCALE GENOMIC DNA]</scope>
    <source>
        <strain evidence="2 3">CGMCC 1.8894</strain>
    </source>
</reference>
<gene>
    <name evidence="2" type="ORF">SAMN04488238_10956</name>
</gene>
<dbReference type="EMBL" id="FNOM01000009">
    <property type="protein sequence ID" value="SDX50091.1"/>
    <property type="molecule type" value="Genomic_DNA"/>
</dbReference>
<accession>A0A1H3C7L2</accession>
<evidence type="ECO:0008006" key="4">
    <source>
        <dbReference type="Google" id="ProtNLM"/>
    </source>
</evidence>
<dbReference type="InterPro" id="IPR009922">
    <property type="entry name" value="DUF1457"/>
</dbReference>
<dbReference type="Proteomes" id="UP000198539">
    <property type="component" value="Unassembled WGS sequence"/>
</dbReference>
<sequence>MADTVFPIDSRSDAAQKSRPGEVRGGQGLPDARRVTAVADGAPEALSGRVPGPASAPSNLITLPSAGVQVPPVIGDVMAYWGRLRLGAEGGIPARAAVDPKEIGAHLGQVFIAALTTPRVARLRIVGAGISDLMGLDPRGMALCALFAQPARQELRDAFAQVASGARVLLPLQSEPLPGQPRLTAVMALMPLRAADGAVTQILGVIGVNGTPGAFPRKLGLASTRIVAGGTHRPADTPTGLASVPSEAPRAALNAQPATPRPQLVRPAPMAGTGAHDRTFIPADLIVDTAKSAAVAPTARTNAAHLTLIFGGKV</sequence>
<proteinExistence type="predicted"/>
<feature type="region of interest" description="Disordered" evidence="1">
    <location>
        <begin position="231"/>
        <end position="266"/>
    </location>
</feature>
<feature type="region of interest" description="Disordered" evidence="1">
    <location>
        <begin position="1"/>
        <end position="32"/>
    </location>
</feature>
<name>A0A1H3C7L2_9RHOB</name>
<feature type="compositionally biased region" description="Basic and acidic residues" evidence="1">
    <location>
        <begin position="10"/>
        <end position="22"/>
    </location>
</feature>
<dbReference type="Pfam" id="PF07310">
    <property type="entry name" value="PAS_5"/>
    <property type="match status" value="1"/>
</dbReference>